<name>A0A674NFE5_TAKRU</name>
<dbReference type="PANTHER" id="PTHR46498">
    <property type="entry name" value="GTP-BINDING PROTEIN 8"/>
    <property type="match status" value="1"/>
</dbReference>
<reference evidence="2 3" key="1">
    <citation type="journal article" date="2011" name="Genome Biol. Evol.">
        <title>Integration of the genetic map and genome assembly of fugu facilitates insights into distinct features of genome evolution in teleosts and mammals.</title>
        <authorList>
            <person name="Kai W."/>
            <person name="Kikuchi K."/>
            <person name="Tohari S."/>
            <person name="Chew A.K."/>
            <person name="Tay A."/>
            <person name="Fujiwara A."/>
            <person name="Hosoya S."/>
            <person name="Suetake H."/>
            <person name="Naruse K."/>
            <person name="Brenner S."/>
            <person name="Suzuki Y."/>
            <person name="Venkatesh B."/>
        </authorList>
    </citation>
    <scope>NUCLEOTIDE SEQUENCE [LARGE SCALE GENOMIC DNA]</scope>
</reference>
<dbReference type="SUPFAM" id="SSF52540">
    <property type="entry name" value="P-loop containing nucleoside triphosphate hydrolases"/>
    <property type="match status" value="1"/>
</dbReference>
<dbReference type="InParanoid" id="A0A674NFE5"/>
<organism evidence="2 3">
    <name type="scientific">Takifugu rubripes</name>
    <name type="common">Japanese pufferfish</name>
    <name type="synonym">Fugu rubripes</name>
    <dbReference type="NCBI Taxonomy" id="31033"/>
    <lineage>
        <taxon>Eukaryota</taxon>
        <taxon>Metazoa</taxon>
        <taxon>Chordata</taxon>
        <taxon>Craniata</taxon>
        <taxon>Vertebrata</taxon>
        <taxon>Euteleostomi</taxon>
        <taxon>Actinopterygii</taxon>
        <taxon>Neopterygii</taxon>
        <taxon>Teleostei</taxon>
        <taxon>Neoteleostei</taxon>
        <taxon>Acanthomorphata</taxon>
        <taxon>Eupercaria</taxon>
        <taxon>Tetraodontiformes</taxon>
        <taxon>Tetradontoidea</taxon>
        <taxon>Tetraodontidae</taxon>
        <taxon>Takifugu</taxon>
    </lineage>
</organism>
<dbReference type="Proteomes" id="UP000005226">
    <property type="component" value="Chromosome 1"/>
</dbReference>
<reference evidence="2" key="3">
    <citation type="submission" date="2025-09" db="UniProtKB">
        <authorList>
            <consortium name="Ensembl"/>
        </authorList>
    </citation>
    <scope>IDENTIFICATION</scope>
</reference>
<proteinExistence type="predicted"/>
<accession>A0A674NFE5</accession>
<dbReference type="AlphaFoldDB" id="A0A674NFE5"/>
<feature type="domain" description="G" evidence="1">
    <location>
        <begin position="76"/>
        <end position="109"/>
    </location>
</feature>
<dbReference type="Gene3D" id="3.40.50.300">
    <property type="entry name" value="P-loop containing nucleotide triphosphate hydrolases"/>
    <property type="match status" value="1"/>
</dbReference>
<protein>
    <recommendedName>
        <fullName evidence="1">G domain-containing protein</fullName>
    </recommendedName>
</protein>
<dbReference type="GO" id="GO:0005525">
    <property type="term" value="F:GTP binding"/>
    <property type="evidence" value="ECO:0007669"/>
    <property type="project" value="InterPro"/>
</dbReference>
<dbReference type="InterPro" id="IPR006073">
    <property type="entry name" value="GTP-bd"/>
</dbReference>
<reference evidence="2" key="2">
    <citation type="submission" date="2025-08" db="UniProtKB">
        <authorList>
            <consortium name="Ensembl"/>
        </authorList>
    </citation>
    <scope>IDENTIFICATION</scope>
</reference>
<evidence type="ECO:0000313" key="3">
    <source>
        <dbReference type="Proteomes" id="UP000005226"/>
    </source>
</evidence>
<sequence>MWVSRLQHSYNISSQLLINICTSFRSVDMTQFQLFHPSLEDMIKAEKLFCSSPSHRIDYYTSAERTDHIPALKQPEVCFIGRSNVGKSSLIKSLFSLTPEVEVRVSKTPVSIKSQRAEVFLEPSSL</sequence>
<keyword evidence="3" id="KW-1185">Reference proteome</keyword>
<dbReference type="GO" id="GO:0005739">
    <property type="term" value="C:mitochondrion"/>
    <property type="evidence" value="ECO:0007669"/>
    <property type="project" value="TreeGrafter"/>
</dbReference>
<dbReference type="InterPro" id="IPR027417">
    <property type="entry name" value="P-loop_NTPase"/>
</dbReference>
<dbReference type="Ensembl" id="ENSTRUT00000087424.1">
    <property type="protein sequence ID" value="ENSTRUP00000071971.1"/>
    <property type="gene ID" value="ENSTRUG00000032182.1"/>
</dbReference>
<evidence type="ECO:0000259" key="1">
    <source>
        <dbReference type="Pfam" id="PF01926"/>
    </source>
</evidence>
<dbReference type="PANTHER" id="PTHR46498:SF1">
    <property type="entry name" value="GTP-BINDING PROTEIN 8"/>
    <property type="match status" value="1"/>
</dbReference>
<dbReference type="InterPro" id="IPR052279">
    <property type="entry name" value="EngB_GTPase"/>
</dbReference>
<evidence type="ECO:0000313" key="2">
    <source>
        <dbReference type="Ensembl" id="ENSTRUP00000071971.1"/>
    </source>
</evidence>
<dbReference type="GeneTree" id="ENSGT00960000187045"/>
<dbReference type="Pfam" id="PF01926">
    <property type="entry name" value="MMR_HSR1"/>
    <property type="match status" value="1"/>
</dbReference>